<dbReference type="Proteomes" id="UP001055634">
    <property type="component" value="Segment"/>
</dbReference>
<gene>
    <name evidence="2" type="ORF">GURKE_00950</name>
</gene>
<name>A0A9E7N4N4_9CAUD</name>
<evidence type="ECO:0000313" key="3">
    <source>
        <dbReference type="Proteomes" id="UP001055634"/>
    </source>
</evidence>
<keyword evidence="3" id="KW-1185">Reference proteome</keyword>
<reference evidence="2" key="1">
    <citation type="submission" date="2022-04" db="EMBL/GenBank/DDBJ databases">
        <authorList>
            <person name="Friedrich I."/>
            <person name="Schneider D."/>
            <person name="Poehlein A."/>
            <person name="Hertel R."/>
            <person name="Daniel R."/>
        </authorList>
    </citation>
    <scope>NUCLEOTIDE SEQUENCE</scope>
</reference>
<evidence type="ECO:0000256" key="1">
    <source>
        <dbReference type="SAM" id="Phobius"/>
    </source>
</evidence>
<keyword evidence="1" id="KW-0472">Membrane</keyword>
<keyword evidence="1" id="KW-0812">Transmembrane</keyword>
<sequence length="34" mass="3792">MHYEWFPYLGLILGGAAGFITGLIDRRKAARARA</sequence>
<proteinExistence type="predicted"/>
<organism evidence="2 3">
    <name type="scientific">Brevundimonas phage vB_BpoS-Gurke</name>
    <dbReference type="NCBI Taxonomy" id="2948599"/>
    <lineage>
        <taxon>Viruses</taxon>
        <taxon>Duplodnaviria</taxon>
        <taxon>Heunggongvirae</taxon>
        <taxon>Uroviricota</taxon>
        <taxon>Caudoviricetes</taxon>
        <taxon>Jeanschmidtviridae</taxon>
        <taxon>Kikimoravirus</taxon>
        <taxon>Kikimoravirus gurke</taxon>
    </lineage>
</organism>
<evidence type="ECO:0000313" key="2">
    <source>
        <dbReference type="EMBL" id="UTC28126.1"/>
    </source>
</evidence>
<feature type="transmembrane region" description="Helical" evidence="1">
    <location>
        <begin position="6"/>
        <end position="24"/>
    </location>
</feature>
<protein>
    <submittedName>
        <fullName evidence="2">Uncharacterized protein</fullName>
    </submittedName>
</protein>
<keyword evidence="1" id="KW-1133">Transmembrane helix</keyword>
<accession>A0A9E7N4N4</accession>
<dbReference type="EMBL" id="ON529850">
    <property type="protein sequence ID" value="UTC28126.1"/>
    <property type="molecule type" value="Genomic_DNA"/>
</dbReference>